<dbReference type="RefSeq" id="WP_028727618.1">
    <property type="nucleotide sequence ID" value="NZ_AUAE01000017.1"/>
</dbReference>
<name>A0A0F5J9R4_9BACT</name>
<dbReference type="Proteomes" id="UP000033035">
    <property type="component" value="Unassembled WGS sequence"/>
</dbReference>
<dbReference type="Pfam" id="PF18291">
    <property type="entry name" value="HU-HIG"/>
    <property type="match status" value="1"/>
</dbReference>
<reference evidence="3 4" key="1">
    <citation type="submission" date="2013-04" db="EMBL/GenBank/DDBJ databases">
        <title>The Genome Sequence of Parabacteroides gordonii DSM 23371.</title>
        <authorList>
            <consortium name="The Broad Institute Genomics Platform"/>
            <person name="Earl A."/>
            <person name="Ward D."/>
            <person name="Feldgarden M."/>
            <person name="Gevers D."/>
            <person name="Martens E."/>
            <person name="Sakamoto M."/>
            <person name="Benno Y."/>
            <person name="Suzuki N."/>
            <person name="Matsunaga N."/>
            <person name="Koshihara K."/>
            <person name="Seki M."/>
            <person name="Komiya H."/>
            <person name="Walker B."/>
            <person name="Young S."/>
            <person name="Zeng Q."/>
            <person name="Gargeya S."/>
            <person name="Fitzgerald M."/>
            <person name="Haas B."/>
            <person name="Abouelleil A."/>
            <person name="Allen A.W."/>
            <person name="Alvarado L."/>
            <person name="Arachchi H.M."/>
            <person name="Berlin A.M."/>
            <person name="Chapman S.B."/>
            <person name="Gainer-Dewar J."/>
            <person name="Goldberg J."/>
            <person name="Griggs A."/>
            <person name="Gujja S."/>
            <person name="Hansen M."/>
            <person name="Howarth C."/>
            <person name="Imamovic A."/>
            <person name="Ireland A."/>
            <person name="Larimer J."/>
            <person name="McCowan C."/>
            <person name="Murphy C."/>
            <person name="Pearson M."/>
            <person name="Poon T.W."/>
            <person name="Priest M."/>
            <person name="Roberts A."/>
            <person name="Saif S."/>
            <person name="Shea T."/>
            <person name="Sisk P."/>
            <person name="Sykes S."/>
            <person name="Wortman J."/>
            <person name="Nusbaum C."/>
            <person name="Birren B."/>
        </authorList>
    </citation>
    <scope>NUCLEOTIDE SEQUENCE [LARGE SCALE GENOMIC DNA]</scope>
    <source>
        <strain evidence="3 4">MS-1</strain>
    </source>
</reference>
<dbReference type="GO" id="GO:0003677">
    <property type="term" value="F:DNA binding"/>
    <property type="evidence" value="ECO:0007669"/>
    <property type="project" value="UniProtKB-KW"/>
</dbReference>
<dbReference type="InterPro" id="IPR005902">
    <property type="entry name" value="HU_DNA-bd_put"/>
</dbReference>
<sequence length="129" mass="14845">MAHFYVVRAKTDKTGPVEKKLFYGVPVSTGRVTTEKLAEVIADRCSLTRGDVLATVCELSDVIRECLKDGYSVELKDMGDLYLSAASEGYEDKKDCTPHRVKAKRVCFRMSPRLRKEMKYFKFERYPFE</sequence>
<dbReference type="SUPFAM" id="SSF47729">
    <property type="entry name" value="IHF-like DNA-binding proteins"/>
    <property type="match status" value="1"/>
</dbReference>
<dbReference type="Gene3D" id="4.10.520.10">
    <property type="entry name" value="IHF-like DNA-binding proteins"/>
    <property type="match status" value="1"/>
</dbReference>
<accession>A0A0F5J9R4</accession>
<gene>
    <name evidence="3" type="ORF">HMPREF1536_03388</name>
</gene>
<dbReference type="NCBIfam" id="TIGR01201">
    <property type="entry name" value="HU_rel"/>
    <property type="match status" value="1"/>
</dbReference>
<feature type="domain" description="HU" evidence="2">
    <location>
        <begin position="1"/>
        <end position="125"/>
    </location>
</feature>
<organism evidence="3 4">
    <name type="scientific">Parabacteroides gordonii MS-1 = DSM 23371</name>
    <dbReference type="NCBI Taxonomy" id="1203610"/>
    <lineage>
        <taxon>Bacteria</taxon>
        <taxon>Pseudomonadati</taxon>
        <taxon>Bacteroidota</taxon>
        <taxon>Bacteroidia</taxon>
        <taxon>Bacteroidales</taxon>
        <taxon>Tannerellaceae</taxon>
        <taxon>Parabacteroides</taxon>
    </lineage>
</organism>
<protein>
    <recommendedName>
        <fullName evidence="2">HU domain-containing protein</fullName>
    </recommendedName>
</protein>
<dbReference type="InterPro" id="IPR041607">
    <property type="entry name" value="HU-HIG"/>
</dbReference>
<dbReference type="STRING" id="1203610.HMPREF1536_03388"/>
<dbReference type="PATRIC" id="fig|1203610.3.peg.3453"/>
<dbReference type="HOGENOM" id="CLU_112331_0_0_10"/>
<keyword evidence="1" id="KW-0238">DNA-binding</keyword>
<dbReference type="InterPro" id="IPR010992">
    <property type="entry name" value="IHF-like_DNA-bd_dom_sf"/>
</dbReference>
<dbReference type="EMBL" id="AQHW01000016">
    <property type="protein sequence ID" value="KKB54468.1"/>
    <property type="molecule type" value="Genomic_DNA"/>
</dbReference>
<keyword evidence="4" id="KW-1185">Reference proteome</keyword>
<evidence type="ECO:0000259" key="2">
    <source>
        <dbReference type="Pfam" id="PF18291"/>
    </source>
</evidence>
<comment type="caution">
    <text evidence="3">The sequence shown here is derived from an EMBL/GenBank/DDBJ whole genome shotgun (WGS) entry which is preliminary data.</text>
</comment>
<evidence type="ECO:0000313" key="4">
    <source>
        <dbReference type="Proteomes" id="UP000033035"/>
    </source>
</evidence>
<dbReference type="AlphaFoldDB" id="A0A0F5J9R4"/>
<proteinExistence type="predicted"/>
<evidence type="ECO:0000313" key="3">
    <source>
        <dbReference type="EMBL" id="KKB54468.1"/>
    </source>
</evidence>
<evidence type="ECO:0000256" key="1">
    <source>
        <dbReference type="ARBA" id="ARBA00023125"/>
    </source>
</evidence>